<dbReference type="Pfam" id="PF01381">
    <property type="entry name" value="HTH_3"/>
    <property type="match status" value="1"/>
</dbReference>
<evidence type="ECO:0000256" key="2">
    <source>
        <dbReference type="ARBA" id="ARBA00023125"/>
    </source>
</evidence>
<dbReference type="InterPro" id="IPR036286">
    <property type="entry name" value="LexA/Signal_pep-like_sf"/>
</dbReference>
<dbReference type="InterPro" id="IPR001387">
    <property type="entry name" value="Cro/C1-type_HTH"/>
</dbReference>
<dbReference type="CDD" id="cd00093">
    <property type="entry name" value="HTH_XRE"/>
    <property type="match status" value="1"/>
</dbReference>
<reference evidence="4 5" key="1">
    <citation type="submission" date="2019-05" db="EMBL/GenBank/DDBJ databases">
        <authorList>
            <consortium name="Pathogen Informatics"/>
        </authorList>
    </citation>
    <scope>NUCLEOTIDE SEQUENCE [LARGE SCALE GENOMIC DNA]</scope>
    <source>
        <strain evidence="4 5">NCTC12204</strain>
    </source>
</reference>
<dbReference type="SUPFAM" id="SSF51306">
    <property type="entry name" value="LexA/Signal peptidase"/>
    <property type="match status" value="1"/>
</dbReference>
<dbReference type="EMBL" id="CABEEP010000001">
    <property type="protein sequence ID" value="VTQ59471.1"/>
    <property type="molecule type" value="Genomic_DNA"/>
</dbReference>
<protein>
    <submittedName>
        <fullName evidence="4">SOS-response repressor and protease LexA</fullName>
    </submittedName>
</protein>
<evidence type="ECO:0000256" key="1">
    <source>
        <dbReference type="ARBA" id="ARBA00023015"/>
    </source>
</evidence>
<keyword evidence="4" id="KW-0645">Protease</keyword>
<comment type="caution">
    <text evidence="4">The sequence shown here is derived from an EMBL/GenBank/DDBJ whole genome shotgun (WGS) entry which is preliminary data.</text>
</comment>
<dbReference type="GO" id="GO:0008233">
    <property type="term" value="F:peptidase activity"/>
    <property type="evidence" value="ECO:0007669"/>
    <property type="project" value="UniProtKB-KW"/>
</dbReference>
<evidence type="ECO:0000256" key="3">
    <source>
        <dbReference type="ARBA" id="ARBA00023163"/>
    </source>
</evidence>
<dbReference type="InterPro" id="IPR015927">
    <property type="entry name" value="Peptidase_S24_S26A/B/C"/>
</dbReference>
<dbReference type="Gene3D" id="1.10.260.40">
    <property type="entry name" value="lambda repressor-like DNA-binding domains"/>
    <property type="match status" value="1"/>
</dbReference>
<dbReference type="InterPro" id="IPR039418">
    <property type="entry name" value="LexA-like"/>
</dbReference>
<dbReference type="AlphaFoldDB" id="A0A7Z9AU61"/>
<sequence>MSETMAERIKRLRIEHNMTQEELGEKVGIKRAAINKYEKGNVENMKRSMIEKMSSIFGVSPVYLMALDDYSSSSIEKIYNQLSPPRQEKVYVFAKNQLDEQEKENSRNKNITSLEQYKQRKQQKKSMSVFYWCGAVSAGTGEFLADEYREEITLPTEIIPDDADFCLTVNGASMEPIFHDDDYVFVKRQLEVFSGAIGVVILNGQAFLKRIWFENDIARLQSFNSDYDDIIVTENDDFRIIGKVVM</sequence>
<keyword evidence="3" id="KW-0804">Transcription</keyword>
<proteinExistence type="predicted"/>
<keyword evidence="1" id="KW-0805">Transcription regulation</keyword>
<dbReference type="GO" id="GO:0003677">
    <property type="term" value="F:DNA binding"/>
    <property type="evidence" value="ECO:0007669"/>
    <property type="project" value="UniProtKB-KW"/>
</dbReference>
<dbReference type="PROSITE" id="PS50943">
    <property type="entry name" value="HTH_CROC1"/>
    <property type="match status" value="1"/>
</dbReference>
<dbReference type="CDD" id="cd06529">
    <property type="entry name" value="S24_LexA-like"/>
    <property type="match status" value="1"/>
</dbReference>
<dbReference type="PANTHER" id="PTHR40661">
    <property type="match status" value="1"/>
</dbReference>
<evidence type="ECO:0000313" key="5">
    <source>
        <dbReference type="Proteomes" id="UP000352698"/>
    </source>
</evidence>
<organism evidence="4 5">
    <name type="scientific">Enterococcus hirae</name>
    <dbReference type="NCBI Taxonomy" id="1354"/>
    <lineage>
        <taxon>Bacteria</taxon>
        <taxon>Bacillati</taxon>
        <taxon>Bacillota</taxon>
        <taxon>Bacilli</taxon>
        <taxon>Lactobacillales</taxon>
        <taxon>Enterococcaceae</taxon>
        <taxon>Enterococcus</taxon>
    </lineage>
</organism>
<keyword evidence="2" id="KW-0238">DNA-binding</keyword>
<dbReference type="Gene3D" id="2.10.109.10">
    <property type="entry name" value="Umud Fragment, subunit A"/>
    <property type="match status" value="1"/>
</dbReference>
<evidence type="ECO:0000313" key="4">
    <source>
        <dbReference type="EMBL" id="VTQ59471.1"/>
    </source>
</evidence>
<dbReference type="RefSeq" id="WP_010738502.1">
    <property type="nucleotide sequence ID" value="NZ_CABEEP010000001.1"/>
</dbReference>
<gene>
    <name evidence="4" type="ORF">NCTC12204_00396</name>
</gene>
<name>A0A7Z9AU61_ENTHR</name>
<dbReference type="PANTHER" id="PTHR40661:SF1">
    <property type="entry name" value="HTH CRO_C1-TYPE DOMAIN-CONTAINING PROTEIN"/>
    <property type="match status" value="1"/>
</dbReference>
<keyword evidence="4" id="KW-0378">Hydrolase</keyword>
<dbReference type="Proteomes" id="UP000352698">
    <property type="component" value="Unassembled WGS sequence"/>
</dbReference>
<dbReference type="SMART" id="SM00530">
    <property type="entry name" value="HTH_XRE"/>
    <property type="match status" value="1"/>
</dbReference>
<dbReference type="SUPFAM" id="SSF47413">
    <property type="entry name" value="lambda repressor-like DNA-binding domains"/>
    <property type="match status" value="1"/>
</dbReference>
<accession>A0A7Z9AU61</accession>
<dbReference type="GO" id="GO:0006508">
    <property type="term" value="P:proteolysis"/>
    <property type="evidence" value="ECO:0007669"/>
    <property type="project" value="UniProtKB-KW"/>
</dbReference>
<dbReference type="InterPro" id="IPR010982">
    <property type="entry name" value="Lambda_DNA-bd_dom_sf"/>
</dbReference>
<dbReference type="Pfam" id="PF00717">
    <property type="entry name" value="Peptidase_S24"/>
    <property type="match status" value="1"/>
</dbReference>